<dbReference type="RefSeq" id="XP_062764937.1">
    <property type="nucleotide sequence ID" value="XM_062913520.1"/>
</dbReference>
<organism evidence="2 3">
    <name type="scientific">Podospora pseudopauciseta</name>
    <dbReference type="NCBI Taxonomy" id="2093780"/>
    <lineage>
        <taxon>Eukaryota</taxon>
        <taxon>Fungi</taxon>
        <taxon>Dikarya</taxon>
        <taxon>Ascomycota</taxon>
        <taxon>Pezizomycotina</taxon>
        <taxon>Sordariomycetes</taxon>
        <taxon>Sordariomycetidae</taxon>
        <taxon>Sordariales</taxon>
        <taxon>Podosporaceae</taxon>
        <taxon>Podospora</taxon>
    </lineage>
</organism>
<evidence type="ECO:0000313" key="2">
    <source>
        <dbReference type="EMBL" id="KAK4664971.1"/>
    </source>
</evidence>
<protein>
    <submittedName>
        <fullName evidence="2">Uncharacterized protein</fullName>
    </submittedName>
</protein>
<proteinExistence type="predicted"/>
<comment type="caution">
    <text evidence="2">The sequence shown here is derived from an EMBL/GenBank/DDBJ whole genome shotgun (WGS) entry which is preliminary data.</text>
</comment>
<gene>
    <name evidence="2" type="ORF">QC763_509325</name>
</gene>
<feature type="compositionally biased region" description="Low complexity" evidence="1">
    <location>
        <begin position="25"/>
        <end position="34"/>
    </location>
</feature>
<feature type="region of interest" description="Disordered" evidence="1">
    <location>
        <begin position="1"/>
        <end position="109"/>
    </location>
</feature>
<accession>A0ABR0HAR9</accession>
<sequence length="166" mass="18130">MSERKKREASLPPSTFTLPTYTVPSSSPASNSTSLTRVHVPGKSTPYPGRARSMSMPPLPSPLKNMIKQEPSDEASSSIPLSTIPSSPSKSMSTRKPSVGAASQVLSSPMKSILKKYDSGVKDSTAKVLFAKDKNRDDSPLKKKHKKEKKADRKKNKLKSESKVRF</sequence>
<dbReference type="EMBL" id="JAFFHB010000006">
    <property type="protein sequence ID" value="KAK4664971.1"/>
    <property type="molecule type" value="Genomic_DNA"/>
</dbReference>
<keyword evidence="3" id="KW-1185">Reference proteome</keyword>
<name>A0ABR0HAR9_9PEZI</name>
<feature type="compositionally biased region" description="Basic residues" evidence="1">
    <location>
        <begin position="142"/>
        <end position="157"/>
    </location>
</feature>
<feature type="compositionally biased region" description="Low complexity" evidence="1">
    <location>
        <begin position="76"/>
        <end position="98"/>
    </location>
</feature>
<evidence type="ECO:0000256" key="1">
    <source>
        <dbReference type="SAM" id="MobiDB-lite"/>
    </source>
</evidence>
<feature type="region of interest" description="Disordered" evidence="1">
    <location>
        <begin position="130"/>
        <end position="166"/>
    </location>
</feature>
<feature type="compositionally biased region" description="Basic and acidic residues" evidence="1">
    <location>
        <begin position="130"/>
        <end position="141"/>
    </location>
</feature>
<reference evidence="2 3" key="1">
    <citation type="journal article" date="2023" name="bioRxiv">
        <title>High-quality genome assemblies of four members of thePodospora anserinaspecies complex.</title>
        <authorList>
            <person name="Ament-Velasquez S.L."/>
            <person name="Vogan A.A."/>
            <person name="Wallerman O."/>
            <person name="Hartmann F."/>
            <person name="Gautier V."/>
            <person name="Silar P."/>
            <person name="Giraud T."/>
            <person name="Johannesson H."/>
        </authorList>
    </citation>
    <scope>NUCLEOTIDE SEQUENCE [LARGE SCALE GENOMIC DNA]</scope>
    <source>
        <strain evidence="2 3">CBS 411.78</strain>
    </source>
</reference>
<dbReference type="Proteomes" id="UP001326199">
    <property type="component" value="Unassembled WGS sequence"/>
</dbReference>
<dbReference type="GeneID" id="87933863"/>
<feature type="compositionally biased region" description="Polar residues" evidence="1">
    <location>
        <begin position="12"/>
        <end position="24"/>
    </location>
</feature>
<evidence type="ECO:0000313" key="3">
    <source>
        <dbReference type="Proteomes" id="UP001326199"/>
    </source>
</evidence>